<proteinExistence type="predicted"/>
<evidence type="ECO:0000313" key="1">
    <source>
        <dbReference type="EMBL" id="SPW28269.1"/>
    </source>
</evidence>
<gene>
    <name evidence="1" type="ORF">NCTC10254_01263</name>
</gene>
<dbReference type="GeneID" id="84574366"/>
<protein>
    <recommendedName>
        <fullName evidence="3">Glycosyl hydrolase-like 10 domain-containing protein</fullName>
    </recommendedName>
</protein>
<sequence length="424" mass="46428">MPNTNDTQPTDDRTRAQVVTARTVAEAARKTGEKVQSRIIIVENLADTSLVIDQAGGPNAVVEPLTELSPAADLSPIMRRLAALEATPTPAATVVEQVQASARLNRLADHAGITTRAIGIGWEDTSNAARRNWSEIARTAVTRGYTTIDLAAGRPEWTLFQWPAHPEWVSLEPQENPLRDVIATLRANGIEKIYLTLDMMVSTSLAKFPEWKAISRDGTIRNMPSPAALTRSPIRDMLAGAVAQVATQFGDIIDGIIITELFWDSGSFSDNDLLLYRSDTGATDWPRSDDGALQETPEYQEWLTTKMANFIAHCRSLTAGIPLVMDVRVNWNQPLAGRPDSGHDYAKLLRVADEIQPWVYYDTGEESKAVALVSAFNKQWPGRVRPALGLWSATPASVGKTLVDLAAAHRVQVTPYSKMGTLLH</sequence>
<dbReference type="Proteomes" id="UP000249886">
    <property type="component" value="Unassembled WGS sequence"/>
</dbReference>
<reference evidence="1 2" key="1">
    <citation type="submission" date="2018-06" db="EMBL/GenBank/DDBJ databases">
        <authorList>
            <consortium name="Pathogen Informatics"/>
            <person name="Doyle S."/>
        </authorList>
    </citation>
    <scope>NUCLEOTIDE SEQUENCE [LARGE SCALE GENOMIC DNA]</scope>
    <source>
        <strain evidence="1 2">NCTC10254</strain>
    </source>
</reference>
<dbReference type="EMBL" id="UARK01000006">
    <property type="protein sequence ID" value="SPW28269.1"/>
    <property type="molecule type" value="Genomic_DNA"/>
</dbReference>
<accession>A0A6H9XJ30</accession>
<comment type="caution">
    <text evidence="1">The sequence shown here is derived from an EMBL/GenBank/DDBJ whole genome shotgun (WGS) entry which is preliminary data.</text>
</comment>
<dbReference type="AlphaFoldDB" id="A0A6H9XJ30"/>
<evidence type="ECO:0000313" key="2">
    <source>
        <dbReference type="Proteomes" id="UP000249886"/>
    </source>
</evidence>
<organism evidence="1 2">
    <name type="scientific">Corynebacterium matruchotii</name>
    <dbReference type="NCBI Taxonomy" id="43768"/>
    <lineage>
        <taxon>Bacteria</taxon>
        <taxon>Bacillati</taxon>
        <taxon>Actinomycetota</taxon>
        <taxon>Actinomycetes</taxon>
        <taxon>Mycobacteriales</taxon>
        <taxon>Corynebacteriaceae</taxon>
        <taxon>Corynebacterium</taxon>
    </lineage>
</organism>
<dbReference type="RefSeq" id="WP_005525841.1">
    <property type="nucleotide sequence ID" value="NZ_CP050134.2"/>
</dbReference>
<name>A0A6H9XJ30_9CORY</name>
<evidence type="ECO:0008006" key="3">
    <source>
        <dbReference type="Google" id="ProtNLM"/>
    </source>
</evidence>